<dbReference type="Gene3D" id="2.130.10.120">
    <property type="entry name" value="Prolyl oligopeptidase, N-terminal domain"/>
    <property type="match status" value="1"/>
</dbReference>
<evidence type="ECO:0000256" key="2">
    <source>
        <dbReference type="ARBA" id="ARBA00022670"/>
    </source>
</evidence>
<dbReference type="Pfam" id="PF00326">
    <property type="entry name" value="Peptidase_S9"/>
    <property type="match status" value="1"/>
</dbReference>
<evidence type="ECO:0000259" key="8">
    <source>
        <dbReference type="Pfam" id="PF02897"/>
    </source>
</evidence>
<dbReference type="SUPFAM" id="SSF53474">
    <property type="entry name" value="alpha/beta-Hydrolases"/>
    <property type="match status" value="1"/>
</dbReference>
<dbReference type="SUPFAM" id="SSF50993">
    <property type="entry name" value="Peptidase/esterase 'gauge' domain"/>
    <property type="match status" value="1"/>
</dbReference>
<feature type="non-terminal residue" evidence="9">
    <location>
        <position position="1"/>
    </location>
</feature>
<dbReference type="InterPro" id="IPR051543">
    <property type="entry name" value="Serine_Peptidase_S9A"/>
</dbReference>
<dbReference type="GO" id="GO:0006508">
    <property type="term" value="P:proteolysis"/>
    <property type="evidence" value="ECO:0007669"/>
    <property type="project" value="UniProtKB-KW"/>
</dbReference>
<dbReference type="PRINTS" id="PR00862">
    <property type="entry name" value="PROLIGOPTASE"/>
</dbReference>
<keyword evidence="10" id="KW-1185">Reference proteome</keyword>
<dbReference type="InterPro" id="IPR023302">
    <property type="entry name" value="Pept_S9A_N"/>
</dbReference>
<sequence>QVYAHRIGTEQTEDILIYEETDNTAFVDITCTKDSKYITINSNSLSSSEIRVIAASFVPGANQNHAPPPLLLIEPRQPGLEYYVDHHNDSFYILTNVDGAVNFKLVKAPDGKTSRNHWKDIITMGSTEKIEDVDLFQNHIVIYGRRDGLPVILCHDLIQQETHQVTLPIDFCVITPGSNLEFNTDIFRFSVTSPFMHESTYEYDMQKRTLYPVRVQPIRQMKKNGRNPVLMRSYGAYGVTTDPEFRIEHFPLLERGWVIALAHVRFKDFISVADHLVDSKISSPETMAAMGTSAGGLLVGGMAHMRPDLFKALVLRVPFVDPLSSMLNPDLPLTQVEYPEWGNPSNDPKAYEWIKDYSPYENVGIKKTGSECGPSIYLTAGMKDQRVNYWQPLKFMARLRDVFGQQQDRALLLKVDLDRGHFGGHSEQEARLSEAAEQVTFLITQVQKS</sequence>
<evidence type="ECO:0000256" key="5">
    <source>
        <dbReference type="ARBA" id="ARBA00045448"/>
    </source>
</evidence>
<dbReference type="PANTHER" id="PTHR11757:SF19">
    <property type="entry name" value="PROLYL ENDOPEPTIDASE-LIKE"/>
    <property type="match status" value="1"/>
</dbReference>
<comment type="function">
    <text evidence="5">Serine peptidase whose precise substrate specificity remains unclear. Does not cleave peptides after a arginine or lysine residue. Regulates trans-Golgi network morphology and sorting by regulating the membrane binding of the AP-1 complex. May play a role in the regulation of synaptic vesicle exocytosis.</text>
</comment>
<evidence type="ECO:0000256" key="6">
    <source>
        <dbReference type="RuleBase" id="RU368024"/>
    </source>
</evidence>
<keyword evidence="4 6" id="KW-0720">Serine protease</keyword>
<keyword evidence="3 6" id="KW-0378">Hydrolase</keyword>
<feature type="domain" description="Peptidase S9A N-terminal" evidence="8">
    <location>
        <begin position="1"/>
        <end position="214"/>
    </location>
</feature>
<evidence type="ECO:0000256" key="1">
    <source>
        <dbReference type="ARBA" id="ARBA00005228"/>
    </source>
</evidence>
<evidence type="ECO:0000313" key="10">
    <source>
        <dbReference type="Proteomes" id="UP000193560"/>
    </source>
</evidence>
<accession>A0A1X2IE04</accession>
<evidence type="ECO:0000259" key="7">
    <source>
        <dbReference type="Pfam" id="PF00326"/>
    </source>
</evidence>
<reference evidence="9 10" key="1">
    <citation type="submission" date="2016-07" db="EMBL/GenBank/DDBJ databases">
        <title>Pervasive Adenine N6-methylation of Active Genes in Fungi.</title>
        <authorList>
            <consortium name="DOE Joint Genome Institute"/>
            <person name="Mondo S.J."/>
            <person name="Dannebaum R.O."/>
            <person name="Kuo R.C."/>
            <person name="Labutti K."/>
            <person name="Haridas S."/>
            <person name="Kuo A."/>
            <person name="Salamov A."/>
            <person name="Ahrendt S.R."/>
            <person name="Lipzen A."/>
            <person name="Sullivan W."/>
            <person name="Andreopoulos W.B."/>
            <person name="Clum A."/>
            <person name="Lindquist E."/>
            <person name="Daum C."/>
            <person name="Ramamoorthy G.K."/>
            <person name="Gryganskyi A."/>
            <person name="Culley D."/>
            <person name="Magnuson J.K."/>
            <person name="James T.Y."/>
            <person name="O'Malley M.A."/>
            <person name="Stajich J.E."/>
            <person name="Spatafora J.W."/>
            <person name="Visel A."/>
            <person name="Grigoriev I.V."/>
        </authorList>
    </citation>
    <scope>NUCLEOTIDE SEQUENCE [LARGE SCALE GENOMIC DNA]</scope>
    <source>
        <strain evidence="9 10">NRRL 1336</strain>
    </source>
</reference>
<dbReference type="GO" id="GO:0004252">
    <property type="term" value="F:serine-type endopeptidase activity"/>
    <property type="evidence" value="ECO:0007669"/>
    <property type="project" value="UniProtKB-UniRule"/>
</dbReference>
<gene>
    <name evidence="9" type="ORF">BCR42DRAFT_329583</name>
</gene>
<name>A0A1X2IE04_9FUNG</name>
<dbReference type="InterPro" id="IPR001375">
    <property type="entry name" value="Peptidase_S9_cat"/>
</dbReference>
<dbReference type="InterPro" id="IPR002470">
    <property type="entry name" value="Peptidase_S9A"/>
</dbReference>
<dbReference type="EMBL" id="MCGE01000014">
    <property type="protein sequence ID" value="ORZ14719.1"/>
    <property type="molecule type" value="Genomic_DNA"/>
</dbReference>
<dbReference type="PANTHER" id="PTHR11757">
    <property type="entry name" value="PROTEASE FAMILY S9A OLIGOPEPTIDASE"/>
    <property type="match status" value="1"/>
</dbReference>
<evidence type="ECO:0000256" key="4">
    <source>
        <dbReference type="ARBA" id="ARBA00022825"/>
    </source>
</evidence>
<organism evidence="9 10">
    <name type="scientific">Absidia repens</name>
    <dbReference type="NCBI Taxonomy" id="90262"/>
    <lineage>
        <taxon>Eukaryota</taxon>
        <taxon>Fungi</taxon>
        <taxon>Fungi incertae sedis</taxon>
        <taxon>Mucoromycota</taxon>
        <taxon>Mucoromycotina</taxon>
        <taxon>Mucoromycetes</taxon>
        <taxon>Mucorales</taxon>
        <taxon>Cunninghamellaceae</taxon>
        <taxon>Absidia</taxon>
    </lineage>
</organism>
<keyword evidence="2 6" id="KW-0645">Protease</keyword>
<comment type="similarity">
    <text evidence="1 6">Belongs to the peptidase S9A family.</text>
</comment>
<dbReference type="STRING" id="90262.A0A1X2IE04"/>
<dbReference type="Pfam" id="PF02897">
    <property type="entry name" value="Peptidase_S9_N"/>
    <property type="match status" value="1"/>
</dbReference>
<dbReference type="Proteomes" id="UP000193560">
    <property type="component" value="Unassembled WGS sequence"/>
</dbReference>
<dbReference type="InterPro" id="IPR029058">
    <property type="entry name" value="AB_hydrolase_fold"/>
</dbReference>
<comment type="caution">
    <text evidence="9">The sequence shown here is derived from an EMBL/GenBank/DDBJ whole genome shotgun (WGS) entry which is preliminary data.</text>
</comment>
<dbReference type="Gene3D" id="3.40.50.1820">
    <property type="entry name" value="alpha/beta hydrolase"/>
    <property type="match status" value="2"/>
</dbReference>
<proteinExistence type="inferred from homology"/>
<dbReference type="AlphaFoldDB" id="A0A1X2IE04"/>
<dbReference type="OrthoDB" id="248387at2759"/>
<evidence type="ECO:0000313" key="9">
    <source>
        <dbReference type="EMBL" id="ORZ14719.1"/>
    </source>
</evidence>
<evidence type="ECO:0000256" key="3">
    <source>
        <dbReference type="ARBA" id="ARBA00022801"/>
    </source>
</evidence>
<dbReference type="EC" id="3.4.21.-" evidence="6"/>
<protein>
    <recommendedName>
        <fullName evidence="6">Prolyl endopeptidase</fullName>
        <ecNumber evidence="6">3.4.21.-</ecNumber>
    </recommendedName>
</protein>
<feature type="domain" description="Peptidase S9 prolyl oligopeptidase catalytic" evidence="7">
    <location>
        <begin position="263"/>
        <end position="447"/>
    </location>
</feature>